<dbReference type="Pfam" id="PF03704">
    <property type="entry name" value="BTAD"/>
    <property type="match status" value="1"/>
</dbReference>
<gene>
    <name evidence="8" type="ORF">C8E97_4522</name>
</gene>
<keyword evidence="4" id="KW-0804">Transcription</keyword>
<dbReference type="InterPro" id="IPR051677">
    <property type="entry name" value="AfsR-DnrI-RedD_regulator"/>
</dbReference>
<feature type="region of interest" description="Disordered" evidence="6">
    <location>
        <begin position="259"/>
        <end position="337"/>
    </location>
</feature>
<dbReference type="InterPro" id="IPR036388">
    <property type="entry name" value="WH-like_DNA-bd_sf"/>
</dbReference>
<dbReference type="GO" id="GO:0006355">
    <property type="term" value="P:regulation of DNA-templated transcription"/>
    <property type="evidence" value="ECO:0007669"/>
    <property type="project" value="InterPro"/>
</dbReference>
<evidence type="ECO:0000256" key="2">
    <source>
        <dbReference type="ARBA" id="ARBA00023015"/>
    </source>
</evidence>
<dbReference type="PROSITE" id="PS51755">
    <property type="entry name" value="OMPR_PHOB"/>
    <property type="match status" value="1"/>
</dbReference>
<dbReference type="PRINTS" id="PR00364">
    <property type="entry name" value="DISEASERSIST"/>
</dbReference>
<dbReference type="InterPro" id="IPR011990">
    <property type="entry name" value="TPR-like_helical_dom_sf"/>
</dbReference>
<dbReference type="PANTHER" id="PTHR35807">
    <property type="entry name" value="TRANSCRIPTIONAL REGULATOR REDD-RELATED"/>
    <property type="match status" value="1"/>
</dbReference>
<name>A0A495W4Y1_9PSEU</name>
<keyword evidence="9" id="KW-1185">Reference proteome</keyword>
<dbReference type="InterPro" id="IPR016032">
    <property type="entry name" value="Sig_transdc_resp-reg_C-effctor"/>
</dbReference>
<dbReference type="InterPro" id="IPR005158">
    <property type="entry name" value="BTAD"/>
</dbReference>
<feature type="compositionally biased region" description="Low complexity" evidence="6">
    <location>
        <begin position="282"/>
        <end position="302"/>
    </location>
</feature>
<evidence type="ECO:0000259" key="7">
    <source>
        <dbReference type="PROSITE" id="PS51755"/>
    </source>
</evidence>
<dbReference type="Gene3D" id="1.10.10.10">
    <property type="entry name" value="Winged helix-like DNA-binding domain superfamily/Winged helix DNA-binding domain"/>
    <property type="match status" value="1"/>
</dbReference>
<sequence length="1008" mass="108874">MRETWNALVTGCADTGPVLRFRLLGGVEGHLGGARVDLGHPRQRGVLAVLLVEANRPVPAARLLDRVWGERPPARGRDTLYNYLSRLRAALSGVEGVALARRSGGYLLTVDEQGVDLHRFRRLLALARSAGDDRRAAELFDLALGLWRGEPVPDLDTPWACDLRAALGAELLAAESDHADLALRRGRHGALLPALSARAARHPLDERVAGQLMLALYRDGRQADALEHYRRVRTRLADDLGADPGPALQRLHRQILTADPALHPPTPHPTADTAPHAPTPHTPADTTPRTQAPHTSPDTTPHTPTPRTPADTTPHTPADSARPATPVPRQLPAAPPWFTGRADELAALTAALGTAPTGDAGTVPITAIGGAGGIGKTALALHWAHRNAHRFPDGHLFVDLHGFSPTHRPVPPDDALRGFLAALGVAPDRVPDDPAAKAALYRSLVAGKRVLVVLDNAAGVDQVEPLLPGSPTCAVLVTGRHRLAALIDRYAARHLRLDVLTRAEAHALLAARVGAARVAAEPDAAAELVDRCGRHPLALSITARHASTRPGAPLAEPAAELRLLGLHLLDHDDPTASLPTVLSWSLRRLTPEQRRVFALLGIAPGPDTGLPAAIALTGLPPARAHRALTTLEDASLIDRHAGGRHTMHDLIRDYATTLADDLDPAARVAALRRAVDFYLHTAHAAQQLLDPHTEPLALDPPAPGVHPQRLPDAPAALAWLDSEYPHLSAAQHTAFTHRWHRQVWQLARTLSTFHARRGHRPDEQALWEAALDAATHLPDPATRIHAHRSLGRAHIRRGRPAEAIGHLDRSLALARAHDARADQALTHRVLAEARSRGGDNRRALHHARRALDICRALGDPVGQAAAHADAGWVAALLGDHGTAREHCRSALALNRDHRDDPEVEAHVLDTLGYVDHHTGRHAQAVDHYRQALTLYRPLGSTYYAADTLDRLGHPHLALGRRHEARAVWRQALELYRRQGREADADRVLRQLRDLGDTASTTDPDGATR</sequence>
<dbReference type="InterPro" id="IPR027417">
    <property type="entry name" value="P-loop_NTPase"/>
</dbReference>
<dbReference type="EMBL" id="RBXO01000001">
    <property type="protein sequence ID" value="RKT55835.1"/>
    <property type="molecule type" value="Genomic_DNA"/>
</dbReference>
<evidence type="ECO:0000256" key="1">
    <source>
        <dbReference type="ARBA" id="ARBA00005820"/>
    </source>
</evidence>
<feature type="DNA-binding region" description="OmpR/PhoB-type" evidence="5">
    <location>
        <begin position="10"/>
        <end position="110"/>
    </location>
</feature>
<dbReference type="SMART" id="SM01043">
    <property type="entry name" value="BTAD"/>
    <property type="match status" value="1"/>
</dbReference>
<keyword evidence="2" id="KW-0805">Transcription regulation</keyword>
<dbReference type="GO" id="GO:0000160">
    <property type="term" value="P:phosphorelay signal transduction system"/>
    <property type="evidence" value="ECO:0007669"/>
    <property type="project" value="InterPro"/>
</dbReference>
<dbReference type="PANTHER" id="PTHR35807:SF1">
    <property type="entry name" value="TRANSCRIPTIONAL REGULATOR REDD"/>
    <property type="match status" value="1"/>
</dbReference>
<evidence type="ECO:0000313" key="9">
    <source>
        <dbReference type="Proteomes" id="UP000282084"/>
    </source>
</evidence>
<dbReference type="CDD" id="cd15831">
    <property type="entry name" value="BTAD"/>
    <property type="match status" value="1"/>
</dbReference>
<dbReference type="Proteomes" id="UP000282084">
    <property type="component" value="Unassembled WGS sequence"/>
</dbReference>
<dbReference type="SMART" id="SM00028">
    <property type="entry name" value="TPR"/>
    <property type="match status" value="6"/>
</dbReference>
<keyword evidence="3 5" id="KW-0238">DNA-binding</keyword>
<evidence type="ECO:0000256" key="5">
    <source>
        <dbReference type="PROSITE-ProRule" id="PRU01091"/>
    </source>
</evidence>
<dbReference type="Gene3D" id="1.25.40.10">
    <property type="entry name" value="Tetratricopeptide repeat domain"/>
    <property type="match status" value="3"/>
</dbReference>
<dbReference type="SUPFAM" id="SSF46894">
    <property type="entry name" value="C-terminal effector domain of the bipartite response regulators"/>
    <property type="match status" value="1"/>
</dbReference>
<evidence type="ECO:0000256" key="4">
    <source>
        <dbReference type="ARBA" id="ARBA00023163"/>
    </source>
</evidence>
<protein>
    <submittedName>
        <fullName evidence="8">DNA-binding SARP family transcriptional activator</fullName>
    </submittedName>
</protein>
<organism evidence="8 9">
    <name type="scientific">Saccharothrix australiensis</name>
    <dbReference type="NCBI Taxonomy" id="2072"/>
    <lineage>
        <taxon>Bacteria</taxon>
        <taxon>Bacillati</taxon>
        <taxon>Actinomycetota</taxon>
        <taxon>Actinomycetes</taxon>
        <taxon>Pseudonocardiales</taxon>
        <taxon>Pseudonocardiaceae</taxon>
        <taxon>Saccharothrix</taxon>
    </lineage>
</organism>
<evidence type="ECO:0000256" key="6">
    <source>
        <dbReference type="SAM" id="MobiDB-lite"/>
    </source>
</evidence>
<dbReference type="GO" id="GO:0003677">
    <property type="term" value="F:DNA binding"/>
    <property type="evidence" value="ECO:0007669"/>
    <property type="project" value="UniProtKB-UniRule"/>
</dbReference>
<dbReference type="Pfam" id="PF13424">
    <property type="entry name" value="TPR_12"/>
    <property type="match status" value="2"/>
</dbReference>
<dbReference type="SMART" id="SM00862">
    <property type="entry name" value="Trans_reg_C"/>
    <property type="match status" value="1"/>
</dbReference>
<dbReference type="GO" id="GO:0043531">
    <property type="term" value="F:ADP binding"/>
    <property type="evidence" value="ECO:0007669"/>
    <property type="project" value="InterPro"/>
</dbReference>
<dbReference type="SUPFAM" id="SSF52540">
    <property type="entry name" value="P-loop containing nucleoside triphosphate hydrolases"/>
    <property type="match status" value="1"/>
</dbReference>
<dbReference type="Gene3D" id="3.40.50.300">
    <property type="entry name" value="P-loop containing nucleotide triphosphate hydrolases"/>
    <property type="match status" value="1"/>
</dbReference>
<dbReference type="InterPro" id="IPR019734">
    <property type="entry name" value="TPR_rpt"/>
</dbReference>
<evidence type="ECO:0000313" key="8">
    <source>
        <dbReference type="EMBL" id="RKT55835.1"/>
    </source>
</evidence>
<evidence type="ECO:0000256" key="3">
    <source>
        <dbReference type="ARBA" id="ARBA00023125"/>
    </source>
</evidence>
<proteinExistence type="inferred from homology"/>
<dbReference type="InterPro" id="IPR001867">
    <property type="entry name" value="OmpR/PhoB-type_DNA-bd"/>
</dbReference>
<feature type="compositionally biased region" description="Low complexity" evidence="6">
    <location>
        <begin position="308"/>
        <end position="319"/>
    </location>
</feature>
<dbReference type="SUPFAM" id="SSF48452">
    <property type="entry name" value="TPR-like"/>
    <property type="match status" value="2"/>
</dbReference>
<dbReference type="RefSeq" id="WP_246019080.1">
    <property type="nucleotide sequence ID" value="NZ_RBXO01000001.1"/>
</dbReference>
<reference evidence="8 9" key="1">
    <citation type="submission" date="2018-10" db="EMBL/GenBank/DDBJ databases">
        <title>Sequencing the genomes of 1000 actinobacteria strains.</title>
        <authorList>
            <person name="Klenk H.-P."/>
        </authorList>
    </citation>
    <scope>NUCLEOTIDE SEQUENCE [LARGE SCALE GENOMIC DNA]</scope>
    <source>
        <strain evidence="8 9">DSM 43800</strain>
    </source>
</reference>
<comment type="caution">
    <text evidence="8">The sequence shown here is derived from an EMBL/GenBank/DDBJ whole genome shotgun (WGS) entry which is preliminary data.</text>
</comment>
<dbReference type="AlphaFoldDB" id="A0A495W4Y1"/>
<comment type="similarity">
    <text evidence="1">Belongs to the AfsR/DnrI/RedD regulatory family.</text>
</comment>
<feature type="domain" description="OmpR/PhoB-type" evidence="7">
    <location>
        <begin position="10"/>
        <end position="110"/>
    </location>
</feature>
<accession>A0A495W4Y1</accession>